<dbReference type="InterPro" id="IPR001254">
    <property type="entry name" value="Trypsin_dom"/>
</dbReference>
<dbReference type="PROSITE" id="PS50240">
    <property type="entry name" value="TRYPSIN_DOM"/>
    <property type="match status" value="1"/>
</dbReference>
<dbReference type="SUPFAM" id="SSF50494">
    <property type="entry name" value="Trypsin-like serine proteases"/>
    <property type="match status" value="1"/>
</dbReference>
<reference evidence="2 3" key="1">
    <citation type="submission" date="2018-11" db="EMBL/GenBank/DDBJ databases">
        <authorList>
            <consortium name="Pathogen Informatics"/>
        </authorList>
    </citation>
    <scope>NUCLEOTIDE SEQUENCE [LARGE SCALE GENOMIC DNA]</scope>
</reference>
<dbReference type="Pfam" id="PF00089">
    <property type="entry name" value="Trypsin"/>
    <property type="match status" value="1"/>
</dbReference>
<sequence>MLVPIIFSFNYTYNTLIDAWKIYIGSACRFIEQCSKPQKIDRIYVRLDYDKCAHLNDLAIIDLRNKVPEIEGVPICLPKKEEPLRLVLNAIGSGADPSRRKAFSGGLQKTNLFKAVEKDKIIETVDKISALCSGDSGGPLFFSQMGRYVQVGIASAVSPPCERSAEYMQNRYVDVRKYLGWICKHTGKYILCIIVILGICPKEDTDDEEDL</sequence>
<dbReference type="PANTHER" id="PTHR24260:SF136">
    <property type="entry name" value="GH08193P-RELATED"/>
    <property type="match status" value="1"/>
</dbReference>
<feature type="domain" description="Peptidase S1" evidence="1">
    <location>
        <begin position="1"/>
        <end position="187"/>
    </location>
</feature>
<dbReference type="EMBL" id="UYYB01001520">
    <property type="protein sequence ID" value="VDM65840.1"/>
    <property type="molecule type" value="Genomic_DNA"/>
</dbReference>
<keyword evidence="3" id="KW-1185">Reference proteome</keyword>
<dbReference type="PANTHER" id="PTHR24260">
    <property type="match status" value="1"/>
</dbReference>
<gene>
    <name evidence="2" type="ORF">SVUK_LOCUS838</name>
</gene>
<protein>
    <recommendedName>
        <fullName evidence="1">Peptidase S1 domain-containing protein</fullName>
    </recommendedName>
</protein>
<evidence type="ECO:0000313" key="3">
    <source>
        <dbReference type="Proteomes" id="UP000270094"/>
    </source>
</evidence>
<evidence type="ECO:0000259" key="1">
    <source>
        <dbReference type="PROSITE" id="PS50240"/>
    </source>
</evidence>
<dbReference type="Proteomes" id="UP000270094">
    <property type="component" value="Unassembled WGS sequence"/>
</dbReference>
<dbReference type="SMART" id="SM00020">
    <property type="entry name" value="Tryp_SPc"/>
    <property type="match status" value="1"/>
</dbReference>
<dbReference type="GO" id="GO:0004252">
    <property type="term" value="F:serine-type endopeptidase activity"/>
    <property type="evidence" value="ECO:0007669"/>
    <property type="project" value="InterPro"/>
</dbReference>
<name>A0A3P7I026_STRVU</name>
<dbReference type="InterPro" id="IPR051333">
    <property type="entry name" value="CLIP_Serine_Protease"/>
</dbReference>
<dbReference type="OrthoDB" id="7754674at2759"/>
<dbReference type="Gene3D" id="2.40.10.10">
    <property type="entry name" value="Trypsin-like serine proteases"/>
    <property type="match status" value="1"/>
</dbReference>
<dbReference type="InterPro" id="IPR043504">
    <property type="entry name" value="Peptidase_S1_PA_chymotrypsin"/>
</dbReference>
<dbReference type="AlphaFoldDB" id="A0A3P7I026"/>
<accession>A0A3P7I026</accession>
<dbReference type="GO" id="GO:0006508">
    <property type="term" value="P:proteolysis"/>
    <property type="evidence" value="ECO:0007669"/>
    <property type="project" value="InterPro"/>
</dbReference>
<organism evidence="2 3">
    <name type="scientific">Strongylus vulgaris</name>
    <name type="common">Blood worm</name>
    <dbReference type="NCBI Taxonomy" id="40348"/>
    <lineage>
        <taxon>Eukaryota</taxon>
        <taxon>Metazoa</taxon>
        <taxon>Ecdysozoa</taxon>
        <taxon>Nematoda</taxon>
        <taxon>Chromadorea</taxon>
        <taxon>Rhabditida</taxon>
        <taxon>Rhabditina</taxon>
        <taxon>Rhabditomorpha</taxon>
        <taxon>Strongyloidea</taxon>
        <taxon>Strongylidae</taxon>
        <taxon>Strongylus</taxon>
    </lineage>
</organism>
<proteinExistence type="predicted"/>
<evidence type="ECO:0000313" key="2">
    <source>
        <dbReference type="EMBL" id="VDM65840.1"/>
    </source>
</evidence>
<dbReference type="InterPro" id="IPR009003">
    <property type="entry name" value="Peptidase_S1_PA"/>
</dbReference>